<dbReference type="InterPro" id="IPR008249">
    <property type="entry name" value="UPF0231"/>
</dbReference>
<evidence type="ECO:0000313" key="3">
    <source>
        <dbReference type="Proteomes" id="UP000182769"/>
    </source>
</evidence>
<protein>
    <submittedName>
        <fullName evidence="2">Uncharacterized protein family (UPF0231)</fullName>
    </submittedName>
</protein>
<keyword evidence="3" id="KW-1185">Reference proteome</keyword>
<sequence>MDYEIAYDQEEGAYRVFAEVEFAAIAEWVSEYLTDKETVQRVWQAASLAEKEEEVTEFKHGIFQVVISPEGVAVKRRIDMSQAEEEIKAMFDTQSGFFQASNDGVEAECGLDDLIDLIENWHDFQQ</sequence>
<evidence type="ECO:0000313" key="2">
    <source>
        <dbReference type="EMBL" id="CUB02249.1"/>
    </source>
</evidence>
<dbReference type="Pfam" id="PF06062">
    <property type="entry name" value="UPF0231"/>
    <property type="match status" value="1"/>
</dbReference>
<evidence type="ECO:0000256" key="1">
    <source>
        <dbReference type="ARBA" id="ARBA00005367"/>
    </source>
</evidence>
<reference evidence="3" key="1">
    <citation type="submission" date="2015-08" db="EMBL/GenBank/DDBJ databases">
        <authorList>
            <person name="Varghese N."/>
        </authorList>
    </citation>
    <scope>NUCLEOTIDE SEQUENCE [LARGE SCALE GENOMIC DNA]</scope>
    <source>
        <strain evidence="3">JCM 18476</strain>
    </source>
</reference>
<gene>
    <name evidence="2" type="ORF">Ga0061065_10181</name>
</gene>
<organism evidence="2 3">
    <name type="scientific">Marinomonas fungiae</name>
    <dbReference type="NCBI Taxonomy" id="1137284"/>
    <lineage>
        <taxon>Bacteria</taxon>
        <taxon>Pseudomonadati</taxon>
        <taxon>Pseudomonadota</taxon>
        <taxon>Gammaproteobacteria</taxon>
        <taxon>Oceanospirillales</taxon>
        <taxon>Oceanospirillaceae</taxon>
        <taxon>Marinomonas</taxon>
    </lineage>
</organism>
<comment type="similarity">
    <text evidence="1">Belongs to the UPF0231 family.</text>
</comment>
<accession>A0A0K6IGL6</accession>
<dbReference type="EMBL" id="CYHG01000001">
    <property type="protein sequence ID" value="CUB02249.1"/>
    <property type="molecule type" value="Genomic_DNA"/>
</dbReference>
<dbReference type="Proteomes" id="UP000182769">
    <property type="component" value="Unassembled WGS sequence"/>
</dbReference>
<dbReference type="RefSeq" id="WP_055461236.1">
    <property type="nucleotide sequence ID" value="NZ_CYHG01000001.1"/>
</dbReference>
<name>A0A0K6IGL6_9GAMM</name>
<proteinExistence type="inferred from homology"/>
<dbReference type="OrthoDB" id="5739292at2"/>
<dbReference type="AlphaFoldDB" id="A0A0K6IGL6"/>
<dbReference type="STRING" id="1137284.GCA_001418205_00080"/>